<dbReference type="EMBL" id="UINC01109589">
    <property type="protein sequence ID" value="SVC76505.1"/>
    <property type="molecule type" value="Genomic_DNA"/>
</dbReference>
<proteinExistence type="predicted"/>
<dbReference type="AlphaFoldDB" id="A0A382PV17"/>
<sequence length="340" mass="38949">PLPYSLPGLGEGLLFIGNFGNIADTTTDFATIFGVGDAEFIFGFLDELFIVPDYVYLQYLKARGFKYAITNYRLRGMDTEKDDFVYALGKYWEYDAPTFKLTLYDRMLELGLGRSKQKGSFDKFVAPDDDDLTKQGVTVTEFDPPLEVNLGDRLEFMARIDYTDDYRDPRKGIRNILYLDRQTASSSSEPSFDVITNDLQVYIPFLEKSTLVFNLTFSDANVRQEGETDLEVLKQQSNYYLCDYSPTPESCRETTLGNAINTRNINKHGTSLFLGGPDRLRSYPQQRFQGAHTLYFATEFRWNFSASEGDKIDVFFMQDLIDEMQVAFFFEQGSVSETKS</sequence>
<evidence type="ECO:0000313" key="1">
    <source>
        <dbReference type="EMBL" id="SVC76505.1"/>
    </source>
</evidence>
<reference evidence="1" key="1">
    <citation type="submission" date="2018-05" db="EMBL/GenBank/DDBJ databases">
        <authorList>
            <person name="Lanie J.A."/>
            <person name="Ng W.-L."/>
            <person name="Kazmierczak K.M."/>
            <person name="Andrzejewski T.M."/>
            <person name="Davidsen T.M."/>
            <person name="Wayne K.J."/>
            <person name="Tettelin H."/>
            <person name="Glass J.I."/>
            <person name="Rusch D."/>
            <person name="Podicherti R."/>
            <person name="Tsui H.-C.T."/>
            <person name="Winkler M.E."/>
        </authorList>
    </citation>
    <scope>NUCLEOTIDE SEQUENCE</scope>
</reference>
<feature type="non-terminal residue" evidence="1">
    <location>
        <position position="1"/>
    </location>
</feature>
<accession>A0A382PV17</accession>
<dbReference type="Gene3D" id="2.40.160.50">
    <property type="entry name" value="membrane protein fhac: a member of the omp85/tpsb transporter family"/>
    <property type="match status" value="1"/>
</dbReference>
<gene>
    <name evidence="1" type="ORF">METZ01_LOCUS329359</name>
</gene>
<feature type="non-terminal residue" evidence="1">
    <location>
        <position position="340"/>
    </location>
</feature>
<name>A0A382PV17_9ZZZZ</name>
<organism evidence="1">
    <name type="scientific">marine metagenome</name>
    <dbReference type="NCBI Taxonomy" id="408172"/>
    <lineage>
        <taxon>unclassified sequences</taxon>
        <taxon>metagenomes</taxon>
        <taxon>ecological metagenomes</taxon>
    </lineage>
</organism>
<protein>
    <submittedName>
        <fullName evidence="1">Uncharacterized protein</fullName>
    </submittedName>
</protein>